<dbReference type="Proteomes" id="UP001327560">
    <property type="component" value="Chromosome 1"/>
</dbReference>
<dbReference type="FunFam" id="1.10.472.10:FF:000060">
    <property type="entry name" value="D6-type cyclin"/>
    <property type="match status" value="1"/>
</dbReference>
<feature type="domain" description="Cyclin C-terminal" evidence="8">
    <location>
        <begin position="192"/>
        <end position="306"/>
    </location>
</feature>
<evidence type="ECO:0000256" key="5">
    <source>
        <dbReference type="RuleBase" id="RU000383"/>
    </source>
</evidence>
<dbReference type="Pfam" id="PF02984">
    <property type="entry name" value="Cyclin_C"/>
    <property type="match status" value="1"/>
</dbReference>
<sequence length="374" mass="39960">MPLSPDLPSASSNLLCAEDAADVNSWDDNAALAPDEWDPVPPGSAAALVDDCGLASLLAAETHHMPRPDYFFGPLDAAARHDAVKWILKVTEFYRFRAVTAYLSVNYLDRFLSSHSIPLKEAENAASGGSGRWPMQLLSVACVSVAAKMEEARVPTLLDLQILDPGFVFHPRTVGRMELFLMAALGWRMRAVTPFDFLPHLAASSSSALLSCAANLILSTLRVVDFLGFPPSVVAAAAVLCAADEVTHGCAEVRRDLLRCSDEWVNKEVVSGCRQLMEDYLIDTCPSALRSKPKQQPYAAAESPAPESPVAVLDAAAPCGSCDSAAQMPPPSTTADDDDDTPLAISAEPLPKRRRLGESRCTESAGTCAHGRSP</sequence>
<evidence type="ECO:0000256" key="4">
    <source>
        <dbReference type="ARBA" id="ARBA00023306"/>
    </source>
</evidence>
<accession>A0AAQ3Q244</accession>
<keyword evidence="2" id="KW-0132">Cell division</keyword>
<evidence type="ECO:0000256" key="2">
    <source>
        <dbReference type="ARBA" id="ARBA00022618"/>
    </source>
</evidence>
<dbReference type="InterPro" id="IPR048258">
    <property type="entry name" value="Cyclins_cyclin-box"/>
</dbReference>
<evidence type="ECO:0008006" key="11">
    <source>
        <dbReference type="Google" id="ProtNLM"/>
    </source>
</evidence>
<evidence type="ECO:0000256" key="3">
    <source>
        <dbReference type="ARBA" id="ARBA00023127"/>
    </source>
</evidence>
<reference evidence="9 10" key="1">
    <citation type="submission" date="2023-10" db="EMBL/GenBank/DDBJ databases">
        <title>Chromosome-scale genome assembly provides insights into flower coloration mechanisms of Canna indica.</title>
        <authorList>
            <person name="Li C."/>
        </authorList>
    </citation>
    <scope>NUCLEOTIDE SEQUENCE [LARGE SCALE GENOMIC DNA]</scope>
    <source>
        <tissue evidence="9">Flower</tissue>
    </source>
</reference>
<dbReference type="AlphaFoldDB" id="A0AAQ3Q244"/>
<evidence type="ECO:0000259" key="8">
    <source>
        <dbReference type="SMART" id="SM01332"/>
    </source>
</evidence>
<dbReference type="GO" id="GO:0051301">
    <property type="term" value="P:cell division"/>
    <property type="evidence" value="ECO:0007669"/>
    <property type="project" value="UniProtKB-KW"/>
</dbReference>
<gene>
    <name evidence="9" type="ORF">Cni_G01805</name>
</gene>
<feature type="region of interest" description="Disordered" evidence="6">
    <location>
        <begin position="322"/>
        <end position="374"/>
    </location>
</feature>
<dbReference type="PROSITE" id="PS00292">
    <property type="entry name" value="CYCLINS"/>
    <property type="match status" value="1"/>
</dbReference>
<dbReference type="Gene3D" id="1.10.472.10">
    <property type="entry name" value="Cyclin-like"/>
    <property type="match status" value="2"/>
</dbReference>
<dbReference type="PANTHER" id="PTHR10177">
    <property type="entry name" value="CYCLINS"/>
    <property type="match status" value="1"/>
</dbReference>
<dbReference type="SMART" id="SM00385">
    <property type="entry name" value="CYCLIN"/>
    <property type="match status" value="1"/>
</dbReference>
<dbReference type="SUPFAM" id="SSF47954">
    <property type="entry name" value="Cyclin-like"/>
    <property type="match status" value="1"/>
</dbReference>
<comment type="similarity">
    <text evidence="1">Belongs to the cyclin family. Cyclin D subfamily.</text>
</comment>
<evidence type="ECO:0000256" key="6">
    <source>
        <dbReference type="SAM" id="MobiDB-lite"/>
    </source>
</evidence>
<evidence type="ECO:0000313" key="10">
    <source>
        <dbReference type="Proteomes" id="UP001327560"/>
    </source>
</evidence>
<dbReference type="Pfam" id="PF00134">
    <property type="entry name" value="Cyclin_N"/>
    <property type="match status" value="1"/>
</dbReference>
<evidence type="ECO:0000259" key="7">
    <source>
        <dbReference type="SMART" id="SM00385"/>
    </source>
</evidence>
<dbReference type="InterPro" id="IPR004367">
    <property type="entry name" value="Cyclin_C-dom"/>
</dbReference>
<dbReference type="InterPro" id="IPR006671">
    <property type="entry name" value="Cyclin_N"/>
</dbReference>
<keyword evidence="3 5" id="KW-0195">Cyclin</keyword>
<evidence type="ECO:0000313" key="9">
    <source>
        <dbReference type="EMBL" id="WOK93112.1"/>
    </source>
</evidence>
<protein>
    <recommendedName>
        <fullName evidence="11">Cyclin N-terminal domain-containing protein</fullName>
    </recommendedName>
</protein>
<dbReference type="InterPro" id="IPR039361">
    <property type="entry name" value="Cyclin"/>
</dbReference>
<name>A0AAQ3Q244_9LILI</name>
<keyword evidence="10" id="KW-1185">Reference proteome</keyword>
<dbReference type="InterPro" id="IPR036915">
    <property type="entry name" value="Cyclin-like_sf"/>
</dbReference>
<proteinExistence type="inferred from homology"/>
<dbReference type="SMART" id="SM01332">
    <property type="entry name" value="Cyclin_C"/>
    <property type="match status" value="1"/>
</dbReference>
<evidence type="ECO:0000256" key="1">
    <source>
        <dbReference type="ARBA" id="ARBA00009065"/>
    </source>
</evidence>
<feature type="domain" description="Cyclin-like" evidence="7">
    <location>
        <begin position="85"/>
        <end position="183"/>
    </location>
</feature>
<dbReference type="EMBL" id="CP136890">
    <property type="protein sequence ID" value="WOK93112.1"/>
    <property type="molecule type" value="Genomic_DNA"/>
</dbReference>
<keyword evidence="4" id="KW-0131">Cell cycle</keyword>
<dbReference type="CDD" id="cd20543">
    <property type="entry name" value="CYCLIN_AtCycD-like_rpt1"/>
    <property type="match status" value="1"/>
</dbReference>
<dbReference type="InterPro" id="IPR013763">
    <property type="entry name" value="Cyclin-like_dom"/>
</dbReference>
<organism evidence="9 10">
    <name type="scientific">Canna indica</name>
    <name type="common">Indian-shot</name>
    <dbReference type="NCBI Taxonomy" id="4628"/>
    <lineage>
        <taxon>Eukaryota</taxon>
        <taxon>Viridiplantae</taxon>
        <taxon>Streptophyta</taxon>
        <taxon>Embryophyta</taxon>
        <taxon>Tracheophyta</taxon>
        <taxon>Spermatophyta</taxon>
        <taxon>Magnoliopsida</taxon>
        <taxon>Liliopsida</taxon>
        <taxon>Zingiberales</taxon>
        <taxon>Cannaceae</taxon>
        <taxon>Canna</taxon>
    </lineage>
</organism>